<evidence type="ECO:0000313" key="1">
    <source>
        <dbReference type="EMBL" id="KAJ3554875.1"/>
    </source>
</evidence>
<comment type="caution">
    <text evidence="1">The sequence shown here is derived from an EMBL/GenBank/DDBJ whole genome shotgun (WGS) entry which is preliminary data.</text>
</comment>
<organism evidence="1 2">
    <name type="scientific">Phlebia brevispora</name>
    <dbReference type="NCBI Taxonomy" id="194682"/>
    <lineage>
        <taxon>Eukaryota</taxon>
        <taxon>Fungi</taxon>
        <taxon>Dikarya</taxon>
        <taxon>Basidiomycota</taxon>
        <taxon>Agaricomycotina</taxon>
        <taxon>Agaricomycetes</taxon>
        <taxon>Polyporales</taxon>
        <taxon>Meruliaceae</taxon>
        <taxon>Phlebia</taxon>
    </lineage>
</organism>
<evidence type="ECO:0000313" key="2">
    <source>
        <dbReference type="Proteomes" id="UP001148662"/>
    </source>
</evidence>
<proteinExistence type="predicted"/>
<keyword evidence="2" id="KW-1185">Reference proteome</keyword>
<name>A0ACC1T745_9APHY</name>
<reference evidence="1" key="1">
    <citation type="submission" date="2022-07" db="EMBL/GenBank/DDBJ databases">
        <title>Genome Sequence of Phlebia brevispora.</title>
        <authorList>
            <person name="Buettner E."/>
        </authorList>
    </citation>
    <scope>NUCLEOTIDE SEQUENCE</scope>
    <source>
        <strain evidence="1">MPL23</strain>
    </source>
</reference>
<gene>
    <name evidence="1" type="ORF">NM688_g2883</name>
</gene>
<accession>A0ACC1T745</accession>
<sequence>MSTPTPDSVLIAVYKADLLYNDGVYACAGKQRRALYPYCMNAETQYTAPALIAYEYLITLQYEYEYLWQRKWTAATWLFLANRYLMLAFIIEVAAPADAHMSQLRPRNVPQRVSRAAHFHLGRVFAMLDRAYITAGCVLLLGVAPAAIHLYQYSHVFYYYVDDPVLGSSCYSQALLSPSVAFHSSLAAVVSTIAADVIAIVTTWIKTYRNVRQATSIGMNASFSETLLRYGTMYFVILCVVHLVDLLITLLPAFQETDPVNAFAAILPNVIVCRFLINLRQVNSREASDIARLSQFSAPNFRVPTLPDIFGNLGEPLADSNQNLNDQELGSEGLDEGKPNEAPDSGDYSNEDGSESNTMAPRETGTAGTEDW</sequence>
<dbReference type="EMBL" id="JANHOG010000389">
    <property type="protein sequence ID" value="KAJ3554875.1"/>
    <property type="molecule type" value="Genomic_DNA"/>
</dbReference>
<dbReference type="Proteomes" id="UP001148662">
    <property type="component" value="Unassembled WGS sequence"/>
</dbReference>
<protein>
    <submittedName>
        <fullName evidence="1">Uncharacterized protein</fullName>
    </submittedName>
</protein>